<dbReference type="RefSeq" id="WP_054873187.1">
    <property type="nucleotide sequence ID" value="NZ_LKET01000003.1"/>
</dbReference>
<dbReference type="EMBL" id="LKET01000003">
    <property type="protein sequence ID" value="KPU46376.1"/>
    <property type="molecule type" value="Genomic_DNA"/>
</dbReference>
<evidence type="ECO:0000313" key="3">
    <source>
        <dbReference type="Proteomes" id="UP000050326"/>
    </source>
</evidence>
<proteinExistence type="predicted"/>
<reference evidence="2 3" key="1">
    <citation type="submission" date="2015-09" db="EMBL/GenBank/DDBJ databases">
        <title>Genome sequence of Oxobacter pfennigii DSM 3222.</title>
        <authorList>
            <person name="Poehlein A."/>
            <person name="Bengelsdorf F.R."/>
            <person name="Schiel-Bengelsdorf B."/>
            <person name="Duerre P."/>
            <person name="Daniel R."/>
        </authorList>
    </citation>
    <scope>NUCLEOTIDE SEQUENCE [LARGE SCALE GENOMIC DNA]</scope>
    <source>
        <strain evidence="2 3">DSM 3222</strain>
    </source>
</reference>
<dbReference type="PATRIC" id="fig|36849.3.peg.20"/>
<accession>A0A0N8NU16</accession>
<evidence type="ECO:0000256" key="1">
    <source>
        <dbReference type="SAM" id="SignalP"/>
    </source>
</evidence>
<evidence type="ECO:0000313" key="2">
    <source>
        <dbReference type="EMBL" id="KPU46376.1"/>
    </source>
</evidence>
<feature type="signal peptide" evidence="1">
    <location>
        <begin position="1"/>
        <end position="22"/>
    </location>
</feature>
<dbReference type="AlphaFoldDB" id="A0A0N8NU16"/>
<feature type="chain" id="PRO_5038653395" description="Telomeric repeat-binding factor 2" evidence="1">
    <location>
        <begin position="23"/>
        <end position="178"/>
    </location>
</feature>
<keyword evidence="1" id="KW-0732">Signal</keyword>
<keyword evidence="3" id="KW-1185">Reference proteome</keyword>
<sequence length="178" mass="19617">MKIKFVNLLFYLLLSISLILNACSINNANNYPLLVDDGGSGQAGMHKNQAGDSWSFSILFIRNIGNDSITINNVSLIDAIDMSIVETSLMEIGEEKTLLGVQKWPIVLTDEFPHFNSRIPAEGAVIEPGDAYNLILAVKSQANKAYTSGLKIVYKDAKGKQYVQESHYAYALDDTLIE</sequence>
<organism evidence="2 3">
    <name type="scientific">Oxobacter pfennigii</name>
    <dbReference type="NCBI Taxonomy" id="36849"/>
    <lineage>
        <taxon>Bacteria</taxon>
        <taxon>Bacillati</taxon>
        <taxon>Bacillota</taxon>
        <taxon>Clostridia</taxon>
        <taxon>Eubacteriales</taxon>
        <taxon>Clostridiaceae</taxon>
        <taxon>Oxobacter</taxon>
    </lineage>
</organism>
<gene>
    <name evidence="2" type="ORF">OXPF_00180</name>
</gene>
<evidence type="ECO:0008006" key="4">
    <source>
        <dbReference type="Google" id="ProtNLM"/>
    </source>
</evidence>
<name>A0A0N8NU16_9CLOT</name>
<dbReference type="Proteomes" id="UP000050326">
    <property type="component" value="Unassembled WGS sequence"/>
</dbReference>
<dbReference type="STRING" id="36849.OXPF_00180"/>
<comment type="caution">
    <text evidence="2">The sequence shown here is derived from an EMBL/GenBank/DDBJ whole genome shotgun (WGS) entry which is preliminary data.</text>
</comment>
<dbReference type="OrthoDB" id="2840317at2"/>
<protein>
    <recommendedName>
        <fullName evidence="4">Telomeric repeat-binding factor 2</fullName>
    </recommendedName>
</protein>